<name>A0AAV4W480_CAEEX</name>
<evidence type="ECO:0000313" key="2">
    <source>
        <dbReference type="Proteomes" id="UP001054945"/>
    </source>
</evidence>
<comment type="caution">
    <text evidence="1">The sequence shown here is derived from an EMBL/GenBank/DDBJ whole genome shotgun (WGS) entry which is preliminary data.</text>
</comment>
<reference evidence="1 2" key="1">
    <citation type="submission" date="2021-06" db="EMBL/GenBank/DDBJ databases">
        <title>Caerostris extrusa draft genome.</title>
        <authorList>
            <person name="Kono N."/>
            <person name="Arakawa K."/>
        </authorList>
    </citation>
    <scope>NUCLEOTIDE SEQUENCE [LARGE SCALE GENOMIC DNA]</scope>
</reference>
<organism evidence="1 2">
    <name type="scientific">Caerostris extrusa</name>
    <name type="common">Bark spider</name>
    <name type="synonym">Caerostris bankana</name>
    <dbReference type="NCBI Taxonomy" id="172846"/>
    <lineage>
        <taxon>Eukaryota</taxon>
        <taxon>Metazoa</taxon>
        <taxon>Ecdysozoa</taxon>
        <taxon>Arthropoda</taxon>
        <taxon>Chelicerata</taxon>
        <taxon>Arachnida</taxon>
        <taxon>Araneae</taxon>
        <taxon>Araneomorphae</taxon>
        <taxon>Entelegynae</taxon>
        <taxon>Araneoidea</taxon>
        <taxon>Araneidae</taxon>
        <taxon>Caerostris</taxon>
    </lineage>
</organism>
<dbReference type="Proteomes" id="UP001054945">
    <property type="component" value="Unassembled WGS sequence"/>
</dbReference>
<dbReference type="EMBL" id="BPLR01015514">
    <property type="protein sequence ID" value="GIY76679.1"/>
    <property type="molecule type" value="Genomic_DNA"/>
</dbReference>
<accession>A0AAV4W480</accession>
<protein>
    <submittedName>
        <fullName evidence="1">Uncharacterized protein</fullName>
    </submittedName>
</protein>
<evidence type="ECO:0000313" key="1">
    <source>
        <dbReference type="EMBL" id="GIY76679.1"/>
    </source>
</evidence>
<keyword evidence="2" id="KW-1185">Reference proteome</keyword>
<sequence length="246" mass="27059">MVSASHTLPPTTISNASPIPSPAQNVPSIGWSYRSKAIFILLGWTLQPTVIIRELFCPRFLDFGGCSRQLRRAPLVENIAYLVFPAYPQLSLLEGGAKGGSTLITLRVSSSSSVTHHELFSHAPISSKLITQLNLGDAKPCFVNHSYSGYELWYYCLGLDGVFRNRSLRVHTRSEGGVITLITLRVSSSSSVTHHELFSHAPISSKLITQLNLGDAKPCFVNHSYAGYELWYCCLGLDGVFKTRSL</sequence>
<gene>
    <name evidence="1" type="ORF">CEXT_322641</name>
</gene>
<dbReference type="AlphaFoldDB" id="A0AAV4W480"/>
<proteinExistence type="predicted"/>